<dbReference type="Proteomes" id="UP000254572">
    <property type="component" value="Unassembled WGS sequence"/>
</dbReference>
<dbReference type="OrthoDB" id="7263421at2"/>
<gene>
    <name evidence="1" type="ORF">NCTC13294_01135</name>
</gene>
<dbReference type="RefSeq" id="WP_115611458.1">
    <property type="nucleotide sequence ID" value="NZ_JBHLZC010000001.1"/>
</dbReference>
<name>A0A381E6J1_9GAMM</name>
<dbReference type="EMBL" id="UFUW01000001">
    <property type="protein sequence ID" value="SUX21970.1"/>
    <property type="molecule type" value="Genomic_DNA"/>
</dbReference>
<evidence type="ECO:0000313" key="2">
    <source>
        <dbReference type="Proteomes" id="UP000254572"/>
    </source>
</evidence>
<reference evidence="1 2" key="1">
    <citation type="submission" date="2018-06" db="EMBL/GenBank/DDBJ databases">
        <authorList>
            <consortium name="Pathogen Informatics"/>
            <person name="Doyle S."/>
        </authorList>
    </citation>
    <scope>NUCLEOTIDE SEQUENCE [LARGE SCALE GENOMIC DNA]</scope>
    <source>
        <strain evidence="1 2">NCTC13294</strain>
    </source>
</reference>
<evidence type="ECO:0000313" key="1">
    <source>
        <dbReference type="EMBL" id="SUX21970.1"/>
    </source>
</evidence>
<keyword evidence="2" id="KW-1185">Reference proteome</keyword>
<accession>A0A381E6J1</accession>
<protein>
    <submittedName>
        <fullName evidence="1">Uncharacterized protein</fullName>
    </submittedName>
</protein>
<sequence length="206" mass="24307">MALLTKRSIAPLCREIAATHPGWEYIAENFINKTLKHSIFHIQPLWYSNIGAQPYVHLENKKATKLFREIWGKDYYGVKFYSVSRKIILRPDAVLETQVYRKVVKTLEEADDYIRDFFQRGINVINTYYPYKEEHELLEKMPIDLEGSLGIGYCLAKAVLHDFDFIRSYINDEIKTIAPKDLEIEDLKKILPIWEQRYQEIGSIFL</sequence>
<proteinExistence type="predicted"/>
<organism evidence="1 2">
    <name type="scientific">Cardiobacterium valvarum</name>
    <dbReference type="NCBI Taxonomy" id="194702"/>
    <lineage>
        <taxon>Bacteria</taxon>
        <taxon>Pseudomonadati</taxon>
        <taxon>Pseudomonadota</taxon>
        <taxon>Gammaproteobacteria</taxon>
        <taxon>Cardiobacteriales</taxon>
        <taxon>Cardiobacteriaceae</taxon>
        <taxon>Cardiobacterium</taxon>
    </lineage>
</organism>
<dbReference type="AlphaFoldDB" id="A0A381E6J1"/>